<evidence type="ECO:0000313" key="1">
    <source>
        <dbReference type="EMBL" id="EUA11823.1"/>
    </source>
</evidence>
<gene>
    <name evidence="1" type="ORF">I545_5195</name>
</gene>
<protein>
    <submittedName>
        <fullName evidence="1">Uncharacterized protein</fullName>
    </submittedName>
</protein>
<dbReference type="AlphaFoldDB" id="X7YZ92"/>
<accession>X7YZ92</accession>
<organism evidence="1 2">
    <name type="scientific">Mycobacterium kansasii 662</name>
    <dbReference type="NCBI Taxonomy" id="1299326"/>
    <lineage>
        <taxon>Bacteria</taxon>
        <taxon>Bacillati</taxon>
        <taxon>Actinomycetota</taxon>
        <taxon>Actinomycetes</taxon>
        <taxon>Mycobacteriales</taxon>
        <taxon>Mycobacteriaceae</taxon>
        <taxon>Mycobacterium</taxon>
    </lineage>
</organism>
<proteinExistence type="predicted"/>
<dbReference type="Proteomes" id="UP000020561">
    <property type="component" value="Unassembled WGS sequence"/>
</dbReference>
<sequence length="43" mass="4173">MPVDAIVGYDGSPGASVAIAAGALLFPGAHGLDYLSVGSAVRE</sequence>
<evidence type="ECO:0000313" key="2">
    <source>
        <dbReference type="Proteomes" id="UP000020561"/>
    </source>
</evidence>
<comment type="caution">
    <text evidence="1">The sequence shown here is derived from an EMBL/GenBank/DDBJ whole genome shotgun (WGS) entry which is preliminary data.</text>
</comment>
<dbReference type="PATRIC" id="fig|1299326.3.peg.4999"/>
<reference evidence="1 2" key="1">
    <citation type="submission" date="2013-12" db="EMBL/GenBank/DDBJ databases">
        <authorList>
            <person name="Brown-Elliot B."/>
            <person name="Wallace R."/>
            <person name="Lenaerts A."/>
            <person name="Ordway D."/>
            <person name="DeGroote M.A."/>
            <person name="Parker T."/>
            <person name="Sizemore C."/>
            <person name="Tallon L.J."/>
            <person name="Sadzewicz L.K."/>
            <person name="Sengamalay N."/>
            <person name="Fraser C.M."/>
            <person name="Hine E."/>
            <person name="Shefchek K.A."/>
            <person name="Das S.P."/>
            <person name="Tettelin H."/>
        </authorList>
    </citation>
    <scope>NUCLEOTIDE SEQUENCE [LARGE SCALE GENOMIC DNA]</scope>
    <source>
        <strain evidence="1 2">662</strain>
    </source>
</reference>
<name>X7YZ92_MYCKA</name>
<dbReference type="EMBL" id="JAOA01000010">
    <property type="protein sequence ID" value="EUA11823.1"/>
    <property type="molecule type" value="Genomic_DNA"/>
</dbReference>